<evidence type="ECO:0008006" key="2">
    <source>
        <dbReference type="Google" id="ProtNLM"/>
    </source>
</evidence>
<reference evidence="1" key="1">
    <citation type="journal article" date="2020" name="mSystems">
        <title>Genome- and Community-Level Interaction Insights into Carbon Utilization and Element Cycling Functions of Hydrothermarchaeota in Hydrothermal Sediment.</title>
        <authorList>
            <person name="Zhou Z."/>
            <person name="Liu Y."/>
            <person name="Xu W."/>
            <person name="Pan J."/>
            <person name="Luo Z.H."/>
            <person name="Li M."/>
        </authorList>
    </citation>
    <scope>NUCLEOTIDE SEQUENCE [LARGE SCALE GENOMIC DNA]</scope>
    <source>
        <strain evidence="1">HyVt-456</strain>
    </source>
</reference>
<dbReference type="Gene3D" id="2.60.40.4070">
    <property type="match status" value="1"/>
</dbReference>
<accession>A0A7V1LNE3</accession>
<dbReference type="CDD" id="cd15482">
    <property type="entry name" value="Sialidase_non-viral"/>
    <property type="match status" value="2"/>
</dbReference>
<dbReference type="InterPro" id="IPR015943">
    <property type="entry name" value="WD40/YVTN_repeat-like_dom_sf"/>
</dbReference>
<dbReference type="EMBL" id="DRLD01000306">
    <property type="protein sequence ID" value="HED11196.1"/>
    <property type="molecule type" value="Genomic_DNA"/>
</dbReference>
<dbReference type="Proteomes" id="UP000886005">
    <property type="component" value="Unassembled WGS sequence"/>
</dbReference>
<protein>
    <recommendedName>
        <fullName evidence="2">FlgD Ig-like domain-containing protein</fullName>
    </recommendedName>
</protein>
<organism evidence="1">
    <name type="scientific">Caldithrix abyssi</name>
    <dbReference type="NCBI Taxonomy" id="187145"/>
    <lineage>
        <taxon>Bacteria</taxon>
        <taxon>Pseudomonadati</taxon>
        <taxon>Calditrichota</taxon>
        <taxon>Calditrichia</taxon>
        <taxon>Calditrichales</taxon>
        <taxon>Calditrichaceae</taxon>
        <taxon>Caldithrix</taxon>
    </lineage>
</organism>
<name>A0A7V1LNE3_CALAY</name>
<evidence type="ECO:0000313" key="1">
    <source>
        <dbReference type="EMBL" id="HED11196.1"/>
    </source>
</evidence>
<dbReference type="AlphaFoldDB" id="A0A7V1LNE3"/>
<proteinExistence type="predicted"/>
<dbReference type="SUPFAM" id="SSF110296">
    <property type="entry name" value="Oligoxyloglucan reducing end-specific cellobiohydrolase"/>
    <property type="match status" value="1"/>
</dbReference>
<dbReference type="Gene3D" id="2.130.10.10">
    <property type="entry name" value="YVTN repeat-like/Quinoprotein amine dehydrogenase"/>
    <property type="match status" value="1"/>
</dbReference>
<comment type="caution">
    <text evidence="1">The sequence shown here is derived from an EMBL/GenBank/DDBJ whole genome shotgun (WGS) entry which is preliminary data.</text>
</comment>
<gene>
    <name evidence="1" type="ORF">ENJ10_10955</name>
</gene>
<sequence>MRDIKKVFLLIFAAAGLLQGGVAQSFKLQGADSPSFLGNAIVDLVVRENRILASTGFGLNISRDYGNSWQSFTPGIYPGKGGVSAMGFMDDNTLWIATAFDTTAEDQSFSAGGGLSYTRDGGKSWTYIPQPVDAVDETEYAPTTTNIQNITFDIAFHDSTVWIASFGGGLRRSDDMGRSWQVVTPDGQPFNSFNNLKHRAFSVMTENGNIWYGSAEGISKSDDGGISWRHFTHQNQDRPISGNFVVALAWQEATQTVWAATIEAVDGDEIRAVSKSEDGGNSWDVVLKGVFAHNFGFDGETVFVAADLGLYVSDDRGENWYELPPVVDSSNGEKVLDREYFSAASQSGNGLTRWWLGSGDGLASTTDRGNSWRITRSFVSTRQRTSPKVYAYPSPFSPPRSGYTRFQFDISADTAVEIKIYNWAMEHVRTLKEEEGNWSAGSRDRSVEWDGRDIDGRIVDSGVYFFRADIGGEVTWGKVVVID</sequence>